<keyword evidence="5 6" id="KW-0472">Membrane</keyword>
<evidence type="ECO:0000313" key="7">
    <source>
        <dbReference type="EMBL" id="OFI33930.1"/>
    </source>
</evidence>
<feature type="transmembrane region" description="Helical" evidence="6">
    <location>
        <begin position="84"/>
        <end position="107"/>
    </location>
</feature>
<comment type="subcellular location">
    <subcellularLocation>
        <location evidence="1">Cell membrane</location>
        <topology evidence="1">Multi-pass membrane protein</topology>
    </subcellularLocation>
</comment>
<organism evidence="7 8">
    <name type="scientific">Alteromonas lipolytica</name>
    <dbReference type="NCBI Taxonomy" id="1856405"/>
    <lineage>
        <taxon>Bacteria</taxon>
        <taxon>Pseudomonadati</taxon>
        <taxon>Pseudomonadota</taxon>
        <taxon>Gammaproteobacteria</taxon>
        <taxon>Alteromonadales</taxon>
        <taxon>Alteromonadaceae</taxon>
        <taxon>Alteromonas/Salinimonas group</taxon>
        <taxon>Alteromonas</taxon>
    </lineage>
</organism>
<name>A0A1E8FDC8_9ALTE</name>
<reference evidence="7 8" key="1">
    <citation type="submission" date="2016-09" db="EMBL/GenBank/DDBJ databases">
        <title>Alteromonas lipolytica, a new species isolated from sea water.</title>
        <authorList>
            <person name="Wu Y.-H."/>
            <person name="Cheng H."/>
            <person name="Xu X.-W."/>
        </authorList>
    </citation>
    <scope>NUCLEOTIDE SEQUENCE [LARGE SCALE GENOMIC DNA]</scope>
    <source>
        <strain evidence="7 8">JW12</strain>
    </source>
</reference>
<gene>
    <name evidence="7" type="ORF">BFC17_20420</name>
</gene>
<dbReference type="InterPro" id="IPR005538">
    <property type="entry name" value="LrgA/CidA"/>
</dbReference>
<dbReference type="Pfam" id="PF03788">
    <property type="entry name" value="LrgA"/>
    <property type="match status" value="1"/>
</dbReference>
<proteinExistence type="predicted"/>
<dbReference type="PANTHER" id="PTHR33931">
    <property type="entry name" value="HOLIN-LIKE PROTEIN CIDA-RELATED"/>
    <property type="match status" value="1"/>
</dbReference>
<dbReference type="OrthoDB" id="6332872at2"/>
<feature type="transmembrane region" description="Helical" evidence="6">
    <location>
        <begin position="56"/>
        <end position="78"/>
    </location>
</feature>
<dbReference type="EMBL" id="MJIC01000014">
    <property type="protein sequence ID" value="OFI33930.1"/>
    <property type="molecule type" value="Genomic_DNA"/>
</dbReference>
<evidence type="ECO:0000313" key="8">
    <source>
        <dbReference type="Proteomes" id="UP000176037"/>
    </source>
</evidence>
<evidence type="ECO:0000256" key="3">
    <source>
        <dbReference type="ARBA" id="ARBA00022692"/>
    </source>
</evidence>
<evidence type="ECO:0000256" key="4">
    <source>
        <dbReference type="ARBA" id="ARBA00022989"/>
    </source>
</evidence>
<evidence type="ECO:0000256" key="2">
    <source>
        <dbReference type="ARBA" id="ARBA00022475"/>
    </source>
</evidence>
<dbReference type="STRING" id="1856405.BFC17_20420"/>
<evidence type="ECO:0000256" key="1">
    <source>
        <dbReference type="ARBA" id="ARBA00004651"/>
    </source>
</evidence>
<evidence type="ECO:0008006" key="9">
    <source>
        <dbReference type="Google" id="ProtNLM"/>
    </source>
</evidence>
<evidence type="ECO:0000256" key="6">
    <source>
        <dbReference type="SAM" id="Phobius"/>
    </source>
</evidence>
<dbReference type="AlphaFoldDB" id="A0A1E8FDC8"/>
<comment type="caution">
    <text evidence="7">The sequence shown here is derived from an EMBL/GenBank/DDBJ whole genome shotgun (WGS) entry which is preliminary data.</text>
</comment>
<keyword evidence="3 6" id="KW-0812">Transmembrane</keyword>
<feature type="transmembrane region" description="Helical" evidence="6">
    <location>
        <begin position="20"/>
        <end position="44"/>
    </location>
</feature>
<dbReference type="RefSeq" id="WP_070176857.1">
    <property type="nucleotide sequence ID" value="NZ_BMJR01000003.1"/>
</dbReference>
<protein>
    <recommendedName>
        <fullName evidence="9">Murein hydrolase transporter LrgA</fullName>
    </recommendedName>
</protein>
<keyword evidence="2" id="KW-1003">Cell membrane</keyword>
<sequence length="117" mass="12651">MSTVTGWLIITGCYLLGEFIVQMASIPLPGALIGLLLLLAGLLLRQRPAVAISRGAQPLLTHMSVLFVPAVIGVGLFWDEVRQNALGITLALVATTIIALGFTAWVAQYLMHRKEQR</sequence>
<dbReference type="PANTHER" id="PTHR33931:SF2">
    <property type="entry name" value="HOLIN-LIKE PROTEIN CIDA"/>
    <property type="match status" value="1"/>
</dbReference>
<evidence type="ECO:0000256" key="5">
    <source>
        <dbReference type="ARBA" id="ARBA00023136"/>
    </source>
</evidence>
<dbReference type="Proteomes" id="UP000176037">
    <property type="component" value="Unassembled WGS sequence"/>
</dbReference>
<dbReference type="GO" id="GO:0005886">
    <property type="term" value="C:plasma membrane"/>
    <property type="evidence" value="ECO:0007669"/>
    <property type="project" value="UniProtKB-SubCell"/>
</dbReference>
<keyword evidence="4 6" id="KW-1133">Transmembrane helix</keyword>
<accession>A0A1E8FDC8</accession>
<keyword evidence="8" id="KW-1185">Reference proteome</keyword>